<dbReference type="InterPro" id="IPR013655">
    <property type="entry name" value="PAS_fold_3"/>
</dbReference>
<dbReference type="CDD" id="cd00009">
    <property type="entry name" value="AAA"/>
    <property type="match status" value="1"/>
</dbReference>
<dbReference type="Pfam" id="PF00158">
    <property type="entry name" value="Sigma54_activat"/>
    <property type="match status" value="1"/>
</dbReference>
<dbReference type="InterPro" id="IPR003018">
    <property type="entry name" value="GAF"/>
</dbReference>
<dbReference type="Gene3D" id="3.30.450.40">
    <property type="match status" value="1"/>
</dbReference>
<protein>
    <submittedName>
        <fullName evidence="11">PAS domain S-box protein</fullName>
    </submittedName>
</protein>
<organism evidence="11 12">
    <name type="scientific">Winogradskyella pulchriflava</name>
    <dbReference type="NCBI Taxonomy" id="1110688"/>
    <lineage>
        <taxon>Bacteria</taxon>
        <taxon>Pseudomonadati</taxon>
        <taxon>Bacteroidota</taxon>
        <taxon>Flavobacteriia</taxon>
        <taxon>Flavobacteriales</taxon>
        <taxon>Flavobacteriaceae</taxon>
        <taxon>Winogradskyella</taxon>
    </lineage>
</organism>
<dbReference type="PROSITE" id="PS00676">
    <property type="entry name" value="SIGMA54_INTERACT_2"/>
    <property type="match status" value="1"/>
</dbReference>
<dbReference type="InterPro" id="IPR058031">
    <property type="entry name" value="AAA_lid_NorR"/>
</dbReference>
<dbReference type="Pfam" id="PF08448">
    <property type="entry name" value="PAS_4"/>
    <property type="match status" value="1"/>
</dbReference>
<dbReference type="PANTHER" id="PTHR32071:SF117">
    <property type="entry name" value="PTS-DEPENDENT DIHYDROXYACETONE KINASE OPERON REGULATORY PROTEIN-RELATED"/>
    <property type="match status" value="1"/>
</dbReference>
<dbReference type="RefSeq" id="WP_386063324.1">
    <property type="nucleotide sequence ID" value="NZ_JBHLTQ010000005.1"/>
</dbReference>
<keyword evidence="1" id="KW-0547">Nucleotide-binding</keyword>
<dbReference type="Pfam" id="PF08447">
    <property type="entry name" value="PAS_3"/>
    <property type="match status" value="2"/>
</dbReference>
<dbReference type="InterPro" id="IPR002078">
    <property type="entry name" value="Sigma_54_int"/>
</dbReference>
<feature type="domain" description="PAC" evidence="10">
    <location>
        <begin position="481"/>
        <end position="534"/>
    </location>
</feature>
<dbReference type="Pfam" id="PF00989">
    <property type="entry name" value="PAS"/>
    <property type="match status" value="1"/>
</dbReference>
<evidence type="ECO:0000259" key="8">
    <source>
        <dbReference type="PROSITE" id="PS50045"/>
    </source>
</evidence>
<evidence type="ECO:0000256" key="7">
    <source>
        <dbReference type="SAM" id="Coils"/>
    </source>
</evidence>
<comment type="caution">
    <text evidence="11">The sequence shown here is derived from an EMBL/GenBank/DDBJ whole genome shotgun (WGS) entry which is preliminary data.</text>
</comment>
<dbReference type="SUPFAM" id="SSF52540">
    <property type="entry name" value="P-loop containing nucleoside triphosphate hydrolases"/>
    <property type="match status" value="1"/>
</dbReference>
<dbReference type="NCBIfam" id="TIGR00229">
    <property type="entry name" value="sensory_box"/>
    <property type="match status" value="5"/>
</dbReference>
<feature type="domain" description="PAC" evidence="10">
    <location>
        <begin position="609"/>
        <end position="661"/>
    </location>
</feature>
<keyword evidence="5" id="KW-0010">Activator</keyword>
<dbReference type="Pfam" id="PF01590">
    <property type="entry name" value="GAF"/>
    <property type="match status" value="1"/>
</dbReference>
<dbReference type="PANTHER" id="PTHR32071">
    <property type="entry name" value="TRANSCRIPTIONAL REGULATORY PROTEIN"/>
    <property type="match status" value="1"/>
</dbReference>
<dbReference type="Gene3D" id="2.10.70.100">
    <property type="match status" value="2"/>
</dbReference>
<feature type="domain" description="PAC" evidence="10">
    <location>
        <begin position="735"/>
        <end position="787"/>
    </location>
</feature>
<keyword evidence="12" id="KW-1185">Reference proteome</keyword>
<evidence type="ECO:0000313" key="12">
    <source>
        <dbReference type="Proteomes" id="UP001589832"/>
    </source>
</evidence>
<evidence type="ECO:0000256" key="1">
    <source>
        <dbReference type="ARBA" id="ARBA00022741"/>
    </source>
</evidence>
<evidence type="ECO:0000256" key="6">
    <source>
        <dbReference type="ARBA" id="ARBA00023163"/>
    </source>
</evidence>
<feature type="domain" description="PAS" evidence="9">
    <location>
        <begin position="662"/>
        <end position="733"/>
    </location>
</feature>
<dbReference type="InterPro" id="IPR025944">
    <property type="entry name" value="Sigma_54_int_dom_CS"/>
</dbReference>
<dbReference type="InterPro" id="IPR013656">
    <property type="entry name" value="PAS_4"/>
</dbReference>
<dbReference type="InterPro" id="IPR000014">
    <property type="entry name" value="PAS"/>
</dbReference>
<dbReference type="PROSITE" id="PS50045">
    <property type="entry name" value="SIGMA54_INTERACT_4"/>
    <property type="match status" value="1"/>
</dbReference>
<dbReference type="Gene3D" id="1.10.10.60">
    <property type="entry name" value="Homeodomain-like"/>
    <property type="match status" value="1"/>
</dbReference>
<evidence type="ECO:0000259" key="10">
    <source>
        <dbReference type="PROSITE" id="PS50113"/>
    </source>
</evidence>
<feature type="domain" description="PAC" evidence="10">
    <location>
        <begin position="89"/>
        <end position="141"/>
    </location>
</feature>
<evidence type="ECO:0000256" key="3">
    <source>
        <dbReference type="ARBA" id="ARBA00023015"/>
    </source>
</evidence>
<dbReference type="Proteomes" id="UP001589832">
    <property type="component" value="Unassembled WGS sequence"/>
</dbReference>
<feature type="domain" description="Sigma-54 factor interaction" evidence="8">
    <location>
        <begin position="1005"/>
        <end position="1234"/>
    </location>
</feature>
<feature type="coiled-coil region" evidence="7">
    <location>
        <begin position="964"/>
        <end position="995"/>
    </location>
</feature>
<dbReference type="InterPro" id="IPR003593">
    <property type="entry name" value="AAA+_ATPase"/>
</dbReference>
<dbReference type="Pfam" id="PF13426">
    <property type="entry name" value="PAS_9"/>
    <property type="match status" value="2"/>
</dbReference>
<dbReference type="SUPFAM" id="SSF55781">
    <property type="entry name" value="GAF domain-like"/>
    <property type="match status" value="1"/>
</dbReference>
<keyword evidence="4" id="KW-0238">DNA-binding</keyword>
<dbReference type="InterPro" id="IPR027417">
    <property type="entry name" value="P-loop_NTPase"/>
</dbReference>
<gene>
    <name evidence="11" type="ORF">ACFFGA_10065</name>
</gene>
<dbReference type="InterPro" id="IPR025943">
    <property type="entry name" value="Sigma_54_int_dom_ATP-bd_2"/>
</dbReference>
<feature type="domain" description="PAS" evidence="9">
    <location>
        <begin position="165"/>
        <end position="216"/>
    </location>
</feature>
<dbReference type="InterPro" id="IPR013767">
    <property type="entry name" value="PAS_fold"/>
</dbReference>
<evidence type="ECO:0000313" key="11">
    <source>
        <dbReference type="EMBL" id="MFC0604897.1"/>
    </source>
</evidence>
<reference evidence="11 12" key="1">
    <citation type="submission" date="2024-09" db="EMBL/GenBank/DDBJ databases">
        <authorList>
            <person name="Sun Q."/>
            <person name="Mori K."/>
        </authorList>
    </citation>
    <scope>NUCLEOTIDE SEQUENCE [LARGE SCALE GENOMIC DNA]</scope>
    <source>
        <strain evidence="11 12">NCAIM B.02481</strain>
    </source>
</reference>
<dbReference type="EMBL" id="JBHLTQ010000005">
    <property type="protein sequence ID" value="MFC0604897.1"/>
    <property type="molecule type" value="Genomic_DNA"/>
</dbReference>
<dbReference type="Pfam" id="PF25601">
    <property type="entry name" value="AAA_lid_14"/>
    <property type="match status" value="1"/>
</dbReference>
<accession>A0ABV6Q9D8</accession>
<evidence type="ECO:0000256" key="5">
    <source>
        <dbReference type="ARBA" id="ARBA00023159"/>
    </source>
</evidence>
<dbReference type="InterPro" id="IPR001610">
    <property type="entry name" value="PAC"/>
</dbReference>
<feature type="domain" description="PAS" evidence="9">
    <location>
        <begin position="23"/>
        <end position="86"/>
    </location>
</feature>
<sequence length="1313" mass="150225">MCNEKEKLLEELQHINGFTKSYIESIKDGLVIIDTKGHIVITNSVFCNITGYTQNELLGLSAPFPFWPPEFYNDYKQIYNEMLDERLKLDFEAVYLRKDNSRIPVFLVISTIKNDKGASLAYLILVQDISAQKKELEHKTFPNKDLFSVLNYKKGYLDLIDENLLKSQLDTALDLISDGLVSFDNDWCYTYINKRAGELIGRDPESLLGKHVWTEFPEAVGKTTYNACYKAVETKETQKFNDYYETLDLWFENRVYPHSIGLTLYFTDITDRKKIEERLIESEKNLDNIINNIGDPIFVKDDKSRLIFVNDAFCKVFNHSKNEIIGKTLEQDVDPEERISFLNIDKEVLETGIENINIEKLTVKGRKTQVISTKKNRFIDSNGNKFIVGIIRDITQLKEFETQLLESEYNLRQSQIVANIGSYTVDLNTMEWTASTVLEKIFGIDASFNKTIDNWSDLVHIDDREEILAYFHACVTNKLRFDKEYRIIKHNTKQEIWVHGIGEFVFDNDSNPIKMIGTIQDITERKQSQIRLQKSEQSLLEAQKIAKVGNYNLDLKTGKSQTSLVFKEISGYDLDSEITLEGWTKIMHPEDVSKCLEMIDKCIATGDKFNLEYRIFTNDTKTLKWIHGLGEVVYKHGEPTNFFGTIQDITDRKNAEIELKAATRFTENLVMSMQEGLLMLDSLGKVIKVNDSLCNILGYSEDELIGLELPYPFAKPEDFEKMQKIKEKVTSGEVTSFQLEFFRKNGEQFTASFLAGNIRDDKGEVAAIFATIKDVSEEEKSKALLEEVAVKSTQKKNVMLKLAAMVGEDPSKSFKSVTKYAAETLNVARVSIWKFNENRSELECKKLFLLDENRFENGHIITHINTTEYFKILDEKKTILINDVEKEPVLKQFAQSYIKPNNIKSLMDVLINSADGYYGIICFEHIGEQARSWTADEQEFATSIASIVSSMVESYERKITDEKIVKANTKLLEANNELNKLREQLEQENIYLRNELDLVFNYEEMVYGSVAFSNVLTEVETVASTNATVLLLGESGTGKELLARAIHNTSLRNNKPLIKVNCSAIPRELIESELFGHKKGSFTGAFSDKIGKFELADGGTLFLDEIGELPIDMQPKILRFLQEGEIEVVGGVGSKTLDVRVIAATNRDLLEEIQKKRFREDLYFRLNVFPINIPALRDRKDDIPLLVEHFVDKFNKAYDKNIKYISDDAMSKLKAYSWPGNVRELENLIERASILSTSQTLVIPGFETTHQKTKQLIAGKDMSLDSVLRNHILQVLESCKWKISGKDSASDLLGLRPSTLRDKMSKLGIHKPK</sequence>
<keyword evidence="3" id="KW-0805">Transcription regulation</keyword>
<dbReference type="SMART" id="SM00065">
    <property type="entry name" value="GAF"/>
    <property type="match status" value="1"/>
</dbReference>
<evidence type="ECO:0000256" key="2">
    <source>
        <dbReference type="ARBA" id="ARBA00022840"/>
    </source>
</evidence>
<dbReference type="Gene3D" id="3.40.50.300">
    <property type="entry name" value="P-loop containing nucleotide triphosphate hydrolases"/>
    <property type="match status" value="1"/>
</dbReference>
<dbReference type="InterPro" id="IPR000700">
    <property type="entry name" value="PAS-assoc_C"/>
</dbReference>
<evidence type="ECO:0000259" key="9">
    <source>
        <dbReference type="PROSITE" id="PS50112"/>
    </source>
</evidence>
<dbReference type="Gene3D" id="1.10.8.60">
    <property type="match status" value="1"/>
</dbReference>
<proteinExistence type="predicted"/>
<dbReference type="SUPFAM" id="SSF55785">
    <property type="entry name" value="PYP-like sensor domain (PAS domain)"/>
    <property type="match status" value="6"/>
</dbReference>
<dbReference type="SMART" id="SM00382">
    <property type="entry name" value="AAA"/>
    <property type="match status" value="1"/>
</dbReference>
<name>A0ABV6Q9D8_9FLAO</name>
<dbReference type="PROSITE" id="PS50113">
    <property type="entry name" value="PAC"/>
    <property type="match status" value="4"/>
</dbReference>
<keyword evidence="7" id="KW-0175">Coiled coil</keyword>
<dbReference type="SMART" id="SM00086">
    <property type="entry name" value="PAC"/>
    <property type="match status" value="4"/>
</dbReference>
<dbReference type="SMART" id="SM00091">
    <property type="entry name" value="PAS"/>
    <property type="match status" value="5"/>
</dbReference>
<keyword evidence="6" id="KW-0804">Transcription</keyword>
<dbReference type="CDD" id="cd00130">
    <property type="entry name" value="PAS"/>
    <property type="match status" value="6"/>
</dbReference>
<dbReference type="PROSITE" id="PS00675">
    <property type="entry name" value="SIGMA54_INTERACT_1"/>
    <property type="match status" value="1"/>
</dbReference>
<keyword evidence="2" id="KW-0067">ATP-binding</keyword>
<dbReference type="InterPro" id="IPR029016">
    <property type="entry name" value="GAF-like_dom_sf"/>
</dbReference>
<dbReference type="Gene3D" id="3.30.450.20">
    <property type="entry name" value="PAS domain"/>
    <property type="match status" value="6"/>
</dbReference>
<dbReference type="PROSITE" id="PS00688">
    <property type="entry name" value="SIGMA54_INTERACT_3"/>
    <property type="match status" value="1"/>
</dbReference>
<dbReference type="PROSITE" id="PS50112">
    <property type="entry name" value="PAS"/>
    <property type="match status" value="4"/>
</dbReference>
<dbReference type="InterPro" id="IPR025662">
    <property type="entry name" value="Sigma_54_int_dom_ATP-bd_1"/>
</dbReference>
<evidence type="ECO:0000256" key="4">
    <source>
        <dbReference type="ARBA" id="ARBA00023125"/>
    </source>
</evidence>
<feature type="domain" description="PAS" evidence="9">
    <location>
        <begin position="282"/>
        <end position="352"/>
    </location>
</feature>
<dbReference type="InterPro" id="IPR035965">
    <property type="entry name" value="PAS-like_dom_sf"/>
</dbReference>